<protein>
    <submittedName>
        <fullName evidence="2">Uncharacterized protein</fullName>
    </submittedName>
</protein>
<keyword evidence="3" id="KW-1185">Reference proteome</keyword>
<accession>A0A8J6BSF2</accession>
<dbReference type="AlphaFoldDB" id="A0A8J6BSF2"/>
<evidence type="ECO:0000313" key="3">
    <source>
        <dbReference type="Proteomes" id="UP000729402"/>
    </source>
</evidence>
<gene>
    <name evidence="2" type="ORF">GUJ93_ZPchr0011g28471</name>
</gene>
<dbReference type="Proteomes" id="UP000729402">
    <property type="component" value="Unassembled WGS sequence"/>
</dbReference>
<evidence type="ECO:0000313" key="2">
    <source>
        <dbReference type="EMBL" id="KAG8089248.1"/>
    </source>
</evidence>
<evidence type="ECO:0000256" key="1">
    <source>
        <dbReference type="SAM" id="MobiDB-lite"/>
    </source>
</evidence>
<reference evidence="2" key="1">
    <citation type="journal article" date="2021" name="bioRxiv">
        <title>Whole Genome Assembly and Annotation of Northern Wild Rice, Zizania palustris L., Supports a Whole Genome Duplication in the Zizania Genus.</title>
        <authorList>
            <person name="Haas M."/>
            <person name="Kono T."/>
            <person name="Macchietto M."/>
            <person name="Millas R."/>
            <person name="McGilp L."/>
            <person name="Shao M."/>
            <person name="Duquette J."/>
            <person name="Hirsch C.N."/>
            <person name="Kimball J."/>
        </authorList>
    </citation>
    <scope>NUCLEOTIDE SEQUENCE</scope>
    <source>
        <tissue evidence="2">Fresh leaf tissue</tissue>
    </source>
</reference>
<feature type="compositionally biased region" description="Low complexity" evidence="1">
    <location>
        <begin position="60"/>
        <end position="70"/>
    </location>
</feature>
<proteinExistence type="predicted"/>
<dbReference type="EMBL" id="JAAALK010000081">
    <property type="protein sequence ID" value="KAG8089248.1"/>
    <property type="molecule type" value="Genomic_DNA"/>
</dbReference>
<feature type="compositionally biased region" description="Polar residues" evidence="1">
    <location>
        <begin position="88"/>
        <end position="102"/>
    </location>
</feature>
<reference evidence="2" key="2">
    <citation type="submission" date="2021-02" db="EMBL/GenBank/DDBJ databases">
        <authorList>
            <person name="Kimball J.A."/>
            <person name="Haas M.W."/>
            <person name="Macchietto M."/>
            <person name="Kono T."/>
            <person name="Duquette J."/>
            <person name="Shao M."/>
        </authorList>
    </citation>
    <scope>NUCLEOTIDE SEQUENCE</scope>
    <source>
        <tissue evidence="2">Fresh leaf tissue</tissue>
    </source>
</reference>
<organism evidence="2 3">
    <name type="scientific">Zizania palustris</name>
    <name type="common">Northern wild rice</name>
    <dbReference type="NCBI Taxonomy" id="103762"/>
    <lineage>
        <taxon>Eukaryota</taxon>
        <taxon>Viridiplantae</taxon>
        <taxon>Streptophyta</taxon>
        <taxon>Embryophyta</taxon>
        <taxon>Tracheophyta</taxon>
        <taxon>Spermatophyta</taxon>
        <taxon>Magnoliopsida</taxon>
        <taxon>Liliopsida</taxon>
        <taxon>Poales</taxon>
        <taxon>Poaceae</taxon>
        <taxon>BOP clade</taxon>
        <taxon>Oryzoideae</taxon>
        <taxon>Oryzeae</taxon>
        <taxon>Zizaniinae</taxon>
        <taxon>Zizania</taxon>
    </lineage>
</organism>
<comment type="caution">
    <text evidence="2">The sequence shown here is derived from an EMBL/GenBank/DDBJ whole genome shotgun (WGS) entry which is preliminary data.</text>
</comment>
<sequence>MASASHVISPTEAAVGALPAAAYPTSSTRRGSRERSTSFSAHAPHHCSPDERLAIPTKNPFPTLPLSPSSFGGGTEAAGGTSNGKLAWSSNPRPSLRLTPQSGGAVTMQRLLAGSLVALTLRLFPIADSFLRRHRPLRSPLPVL</sequence>
<name>A0A8J6BSF2_ZIZPA</name>
<feature type="region of interest" description="Disordered" evidence="1">
    <location>
        <begin position="21"/>
        <end position="102"/>
    </location>
</feature>